<protein>
    <submittedName>
        <fullName evidence="2">Uncharacterized protein</fullName>
    </submittedName>
</protein>
<evidence type="ECO:0000313" key="3">
    <source>
        <dbReference type="Proteomes" id="UP000264330"/>
    </source>
</evidence>
<organism evidence="2 3">
    <name type="scientific">Zunongwangia profunda</name>
    <dbReference type="NCBI Taxonomy" id="398743"/>
    <lineage>
        <taxon>Bacteria</taxon>
        <taxon>Pseudomonadati</taxon>
        <taxon>Bacteroidota</taxon>
        <taxon>Flavobacteriia</taxon>
        <taxon>Flavobacteriales</taxon>
        <taxon>Flavobacteriaceae</taxon>
        <taxon>Zunongwangia</taxon>
    </lineage>
</organism>
<evidence type="ECO:0000256" key="1">
    <source>
        <dbReference type="SAM" id="MobiDB-lite"/>
    </source>
</evidence>
<dbReference type="RefSeq" id="WP_228251016.1">
    <property type="nucleotide sequence ID" value="NZ_CAXGSG010000034.1"/>
</dbReference>
<proteinExistence type="predicted"/>
<dbReference type="EMBL" id="DPMF01000223">
    <property type="protein sequence ID" value="HCV81243.1"/>
    <property type="molecule type" value="Genomic_DNA"/>
</dbReference>
<evidence type="ECO:0000313" key="2">
    <source>
        <dbReference type="EMBL" id="HCV81243.1"/>
    </source>
</evidence>
<reference evidence="2 3" key="1">
    <citation type="journal article" date="2018" name="Nat. Biotechnol.">
        <title>A standardized bacterial taxonomy based on genome phylogeny substantially revises the tree of life.</title>
        <authorList>
            <person name="Parks D.H."/>
            <person name="Chuvochina M."/>
            <person name="Waite D.W."/>
            <person name="Rinke C."/>
            <person name="Skarshewski A."/>
            <person name="Chaumeil P.A."/>
            <person name="Hugenholtz P."/>
        </authorList>
    </citation>
    <scope>NUCLEOTIDE SEQUENCE [LARGE SCALE GENOMIC DNA]</scope>
    <source>
        <strain evidence="2">UBA9359</strain>
    </source>
</reference>
<dbReference type="Proteomes" id="UP000264330">
    <property type="component" value="Unassembled WGS sequence"/>
</dbReference>
<dbReference type="AlphaFoldDB" id="A0A3D5IZV7"/>
<feature type="region of interest" description="Disordered" evidence="1">
    <location>
        <begin position="141"/>
        <end position="161"/>
    </location>
</feature>
<dbReference type="GO" id="GO:0005509">
    <property type="term" value="F:calcium ion binding"/>
    <property type="evidence" value="ECO:0007669"/>
    <property type="project" value="InterPro"/>
</dbReference>
<dbReference type="PROSITE" id="PS51257">
    <property type="entry name" value="PROKAR_LIPOPROTEIN"/>
    <property type="match status" value="1"/>
</dbReference>
<dbReference type="Gene3D" id="4.10.1080.10">
    <property type="entry name" value="TSP type-3 repeat"/>
    <property type="match status" value="1"/>
</dbReference>
<gene>
    <name evidence="2" type="ORF">DGQ38_09355</name>
</gene>
<dbReference type="SUPFAM" id="SSF103647">
    <property type="entry name" value="TSP type-3 repeat"/>
    <property type="match status" value="1"/>
</dbReference>
<dbReference type="InterPro" id="IPR028974">
    <property type="entry name" value="TSP_type-3_rpt"/>
</dbReference>
<name>A0A3D5IZV7_9FLAO</name>
<comment type="caution">
    <text evidence="2">The sequence shown here is derived from an EMBL/GenBank/DDBJ whole genome shotgun (WGS) entry which is preliminary data.</text>
</comment>
<sequence length="341" mass="37789">MKKTLGILSLIFLFFSCDDGDIVVTDFEIEDATLNVCGLDQKVIYAINNDGVYESISLILDATGPINDSVSNALITQVRDTAYTFNLSGNNKLIYRIYDGPIENSYFCSNIPPSQPKVLQEFTSGDAGIVSIKLAYSDVSKDTDDADGDGIPNIKEGYDPDLTDAEMLDTDGDGIPDYLDIDDDGDNVLTENELNPEEGSWKDFGFLDTDGDGTADYLDTDDDGDGVPTRNEVNDNDLENLDEGQYLNPLIYQQQDGIPDYLNKDFQRNGENPTYIPNRIQRNIVTEVRISGFSLIDRDGNSPDINTNVAFNMGSFTSSYNIIYQRNIDSEEDSDTETEVE</sequence>
<accession>A0A3D5IZV7</accession>